<dbReference type="AlphaFoldDB" id="A0AB73B8Z9"/>
<dbReference type="RefSeq" id="WP_170216840.1">
    <property type="nucleotide sequence ID" value="NZ_BJNB01000029.1"/>
</dbReference>
<dbReference type="CDD" id="cd11586">
    <property type="entry name" value="VbhA_like"/>
    <property type="match status" value="1"/>
</dbReference>
<organism evidence="2 3">
    <name type="scientific">Corynebacterium flavescens</name>
    <dbReference type="NCBI Taxonomy" id="28028"/>
    <lineage>
        <taxon>Bacteria</taxon>
        <taxon>Bacillati</taxon>
        <taxon>Actinomycetota</taxon>
        <taxon>Actinomycetes</taxon>
        <taxon>Mycobacteriales</taxon>
        <taxon>Corynebacteriaceae</taxon>
        <taxon>Corynebacterium</taxon>
    </lineage>
</organism>
<dbReference type="GeneID" id="82881602"/>
<dbReference type="Proteomes" id="UP000315353">
    <property type="component" value="Unassembled WGS sequence"/>
</dbReference>
<evidence type="ECO:0000313" key="3">
    <source>
        <dbReference type="Proteomes" id="UP000315353"/>
    </source>
</evidence>
<evidence type="ECO:0000313" key="2">
    <source>
        <dbReference type="EMBL" id="GEB98288.1"/>
    </source>
</evidence>
<dbReference type="Pfam" id="PF18495">
    <property type="entry name" value="VbhA"/>
    <property type="match status" value="1"/>
</dbReference>
<reference evidence="2 3" key="1">
    <citation type="submission" date="2019-06" db="EMBL/GenBank/DDBJ databases">
        <title>Whole genome shotgun sequence of Corynebacterium flavescens NBRC 14136.</title>
        <authorList>
            <person name="Hosoyama A."/>
            <person name="Uohara A."/>
            <person name="Ohji S."/>
            <person name="Ichikawa N."/>
        </authorList>
    </citation>
    <scope>NUCLEOTIDE SEQUENCE [LARGE SCALE GENOMIC DNA]</scope>
    <source>
        <strain evidence="2 3">NBRC 14136</strain>
    </source>
</reference>
<comment type="caution">
    <text evidence="2">The sequence shown here is derived from an EMBL/GenBank/DDBJ whole genome shotgun (WGS) entry which is preliminary data.</text>
</comment>
<name>A0AB73B8Z9_CORFL</name>
<dbReference type="EMBL" id="BJNB01000029">
    <property type="protein sequence ID" value="GEB98288.1"/>
    <property type="molecule type" value="Genomic_DNA"/>
</dbReference>
<dbReference type="InterPro" id="IPR033788">
    <property type="entry name" value="VbhA-like"/>
</dbReference>
<proteinExistence type="predicted"/>
<feature type="domain" description="Antitoxin VbhA" evidence="1">
    <location>
        <begin position="7"/>
        <end position="53"/>
    </location>
</feature>
<evidence type="ECO:0000259" key="1">
    <source>
        <dbReference type="Pfam" id="PF18495"/>
    </source>
</evidence>
<protein>
    <recommendedName>
        <fullName evidence="1">Antitoxin VbhA domain-containing protein</fullName>
    </recommendedName>
</protein>
<dbReference type="InterPro" id="IPR041535">
    <property type="entry name" value="VbhA"/>
</dbReference>
<sequence length="57" mass="6303">MSSQQQRAEWVSQAEHSLYLEGLLVSAEHHSNAESYVAGKISADELVAITRSRFGLN</sequence>
<accession>A0AB73B8Z9</accession>
<gene>
    <name evidence="2" type="ORF">CFL01nite_17830</name>
</gene>
<dbReference type="Gene3D" id="1.10.8.1050">
    <property type="entry name" value="Antitoxin VbhA-like"/>
    <property type="match status" value="1"/>
</dbReference>
<dbReference type="InterPro" id="IPR043038">
    <property type="entry name" value="VbhA_sf"/>
</dbReference>